<reference evidence="16 17" key="1">
    <citation type="submission" date="2015-03" db="EMBL/GenBank/DDBJ databases">
        <title>Draft genome sequences of two protease-producing strains of Arsukibacterium isolated from two cold and alkaline environments.</title>
        <authorList>
            <person name="Lylloff J.E."/>
            <person name="Skov L.B."/>
            <person name="Jepsen M."/>
            <person name="Hallin P.F."/>
            <person name="Sorensen S.J."/>
            <person name="Stougaard P."/>
            <person name="Glaring M.A."/>
        </authorList>
    </citation>
    <scope>NUCLEOTIDE SEQUENCE [LARGE SCALE GENOMIC DNA]</scope>
    <source>
        <strain evidence="16 17">GCM72</strain>
    </source>
</reference>
<evidence type="ECO:0000259" key="15">
    <source>
        <dbReference type="Pfam" id="PF00294"/>
    </source>
</evidence>
<dbReference type="EMBL" id="LAHO01000001">
    <property type="protein sequence ID" value="KKO47224.1"/>
    <property type="molecule type" value="Genomic_DNA"/>
</dbReference>
<evidence type="ECO:0000256" key="13">
    <source>
        <dbReference type="ARBA" id="ARBA00075711"/>
    </source>
</evidence>
<keyword evidence="3" id="KW-0547">Nucleotide-binding</keyword>
<dbReference type="OrthoDB" id="9776822at2"/>
<dbReference type="InterPro" id="IPR050306">
    <property type="entry name" value="PfkB_Carbo_kinase"/>
</dbReference>
<protein>
    <recommendedName>
        <fullName evidence="12">2-dehydro-3-deoxygluconokinase</fullName>
        <ecNumber evidence="11">2.7.1.45</ecNumber>
    </recommendedName>
    <alternativeName>
        <fullName evidence="13">2-keto-3-deoxygluconokinase</fullName>
    </alternativeName>
    <alternativeName>
        <fullName evidence="14">3-deoxy-2-oxo-D-gluconate kinase</fullName>
    </alternativeName>
    <alternativeName>
        <fullName evidence="8">KDG kinase</fullName>
    </alternativeName>
</protein>
<dbReference type="SUPFAM" id="SSF53613">
    <property type="entry name" value="Ribokinase-like"/>
    <property type="match status" value="1"/>
</dbReference>
<gene>
    <name evidence="16" type="ORF">WG68_00810</name>
</gene>
<comment type="pathway">
    <text evidence="7">Carbohydrate acid metabolism; 2-dehydro-3-deoxy-D-gluconate degradation; D-glyceraldehyde 3-phosphate and pyruvate from 2-dehydro-3-deoxy-D-gluconate: step 1/2.</text>
</comment>
<name>A0A0M2V9W2_9GAMM</name>
<keyword evidence="5" id="KW-0067">ATP-binding</keyword>
<proteinExistence type="inferred from homology"/>
<dbReference type="RefSeq" id="WP_046555753.1">
    <property type="nucleotide sequence ID" value="NZ_LAHO01000001.1"/>
</dbReference>
<keyword evidence="6" id="KW-0119">Carbohydrate metabolism</keyword>
<keyword evidence="4 16" id="KW-0418">Kinase</keyword>
<evidence type="ECO:0000256" key="7">
    <source>
        <dbReference type="ARBA" id="ARBA00043951"/>
    </source>
</evidence>
<evidence type="ECO:0000256" key="2">
    <source>
        <dbReference type="ARBA" id="ARBA00022679"/>
    </source>
</evidence>
<evidence type="ECO:0000256" key="1">
    <source>
        <dbReference type="ARBA" id="ARBA00010688"/>
    </source>
</evidence>
<dbReference type="GO" id="GO:0042840">
    <property type="term" value="P:D-glucuronate catabolic process"/>
    <property type="evidence" value="ECO:0007669"/>
    <property type="project" value="TreeGrafter"/>
</dbReference>
<dbReference type="GO" id="GO:0008673">
    <property type="term" value="F:2-dehydro-3-deoxygluconokinase activity"/>
    <property type="evidence" value="ECO:0007669"/>
    <property type="project" value="UniProtKB-EC"/>
</dbReference>
<dbReference type="Gene3D" id="3.40.1190.20">
    <property type="match status" value="1"/>
</dbReference>
<evidence type="ECO:0000256" key="11">
    <source>
        <dbReference type="ARBA" id="ARBA00066369"/>
    </source>
</evidence>
<dbReference type="GO" id="GO:0005829">
    <property type="term" value="C:cytosol"/>
    <property type="evidence" value="ECO:0007669"/>
    <property type="project" value="TreeGrafter"/>
</dbReference>
<dbReference type="InterPro" id="IPR002173">
    <property type="entry name" value="Carboh/pur_kinase_PfkB_CS"/>
</dbReference>
<sequence>MSKRIVIMGECMVELFQLVENVYHQNFAGDVFNTAVYLKRTCEVPLNVQFFTAVGTDRISDKLVRAVEREKIDTKLMLRSKTARPGLYMINTDAFGERSFVYWRDSSAAKQVMQCFMAQSNYEALKGCDMFYFSGITLAILSDADRTILFTLVEQLKQDGSQIVFDPNYRPALWPDSDTAKAAFLQAYRLADVALPGLDDHKVLFEAERTDQVVEHLTELGVAEIIVKDGKNGINGRFEQECFSAMAHPVKTVVDTTAAGDSFNGGYLAARLGGIAPQQAVKFAARLAGFVVEHTGAIVSKEHFNGFWAKHRPSSFTK</sequence>
<comment type="function">
    <text evidence="10">Catalyzes the phosphorylation of 2-keto-3-deoxygluconate (KDG) to produce 2-keto-3-deoxy-6-phosphogluconate (KDPG).</text>
</comment>
<feature type="domain" description="Carbohydrate kinase PfkB" evidence="15">
    <location>
        <begin position="3"/>
        <end position="301"/>
    </location>
</feature>
<dbReference type="PATRIC" id="fig|336831.14.peg.2372"/>
<comment type="catalytic activity">
    <reaction evidence="9">
        <text>2-dehydro-3-deoxy-D-gluconate + ATP = 2-dehydro-3-deoxy-6-phospho-D-gluconate + ADP + H(+)</text>
        <dbReference type="Rhea" id="RHEA:14797"/>
        <dbReference type="ChEBI" id="CHEBI:15378"/>
        <dbReference type="ChEBI" id="CHEBI:30616"/>
        <dbReference type="ChEBI" id="CHEBI:57569"/>
        <dbReference type="ChEBI" id="CHEBI:57990"/>
        <dbReference type="ChEBI" id="CHEBI:456216"/>
        <dbReference type="EC" id="2.7.1.45"/>
    </reaction>
</comment>
<dbReference type="Pfam" id="PF00294">
    <property type="entry name" value="PfkB"/>
    <property type="match status" value="1"/>
</dbReference>
<dbReference type="AlphaFoldDB" id="A0A0M2V9W2"/>
<evidence type="ECO:0000256" key="8">
    <source>
        <dbReference type="ARBA" id="ARBA00044254"/>
    </source>
</evidence>
<dbReference type="PROSITE" id="PS00584">
    <property type="entry name" value="PFKB_KINASES_2"/>
    <property type="match status" value="1"/>
</dbReference>
<dbReference type="InterPro" id="IPR029056">
    <property type="entry name" value="Ribokinase-like"/>
</dbReference>
<evidence type="ECO:0000256" key="5">
    <source>
        <dbReference type="ARBA" id="ARBA00022840"/>
    </source>
</evidence>
<keyword evidence="17" id="KW-1185">Reference proteome</keyword>
<dbReference type="EC" id="2.7.1.45" evidence="11"/>
<evidence type="ECO:0000256" key="3">
    <source>
        <dbReference type="ARBA" id="ARBA00022741"/>
    </source>
</evidence>
<dbReference type="CDD" id="cd01166">
    <property type="entry name" value="KdgK"/>
    <property type="match status" value="1"/>
</dbReference>
<evidence type="ECO:0000313" key="17">
    <source>
        <dbReference type="Proteomes" id="UP000034228"/>
    </source>
</evidence>
<evidence type="ECO:0000256" key="10">
    <source>
        <dbReference type="ARBA" id="ARBA00054997"/>
    </source>
</evidence>
<dbReference type="PANTHER" id="PTHR43085:SF15">
    <property type="entry name" value="2-DEHYDRO-3-DEOXYGLUCONOKINASE"/>
    <property type="match status" value="1"/>
</dbReference>
<evidence type="ECO:0000313" key="16">
    <source>
        <dbReference type="EMBL" id="KKO47224.1"/>
    </source>
</evidence>
<dbReference type="PANTHER" id="PTHR43085">
    <property type="entry name" value="HEXOKINASE FAMILY MEMBER"/>
    <property type="match status" value="1"/>
</dbReference>
<dbReference type="GO" id="GO:0019698">
    <property type="term" value="P:D-galacturonate catabolic process"/>
    <property type="evidence" value="ECO:0007669"/>
    <property type="project" value="TreeGrafter"/>
</dbReference>
<accession>A0A0M2V9W2</accession>
<comment type="similarity">
    <text evidence="1">Belongs to the carbohydrate kinase PfkB family.</text>
</comment>
<evidence type="ECO:0000256" key="12">
    <source>
        <dbReference type="ARBA" id="ARBA00067931"/>
    </source>
</evidence>
<evidence type="ECO:0000256" key="4">
    <source>
        <dbReference type="ARBA" id="ARBA00022777"/>
    </source>
</evidence>
<comment type="caution">
    <text evidence="16">The sequence shown here is derived from an EMBL/GenBank/DDBJ whole genome shotgun (WGS) entry which is preliminary data.</text>
</comment>
<dbReference type="Proteomes" id="UP000034228">
    <property type="component" value="Unassembled WGS sequence"/>
</dbReference>
<evidence type="ECO:0000256" key="14">
    <source>
        <dbReference type="ARBA" id="ARBA00080545"/>
    </source>
</evidence>
<dbReference type="GO" id="GO:0005524">
    <property type="term" value="F:ATP binding"/>
    <property type="evidence" value="ECO:0007669"/>
    <property type="project" value="UniProtKB-KW"/>
</dbReference>
<dbReference type="GO" id="GO:0006974">
    <property type="term" value="P:DNA damage response"/>
    <property type="evidence" value="ECO:0007669"/>
    <property type="project" value="TreeGrafter"/>
</dbReference>
<organism evidence="16 17">
    <name type="scientific">Arsukibacterium ikkense</name>
    <dbReference type="NCBI Taxonomy" id="336831"/>
    <lineage>
        <taxon>Bacteria</taxon>
        <taxon>Pseudomonadati</taxon>
        <taxon>Pseudomonadota</taxon>
        <taxon>Gammaproteobacteria</taxon>
        <taxon>Chromatiales</taxon>
        <taxon>Chromatiaceae</taxon>
        <taxon>Arsukibacterium</taxon>
    </lineage>
</organism>
<dbReference type="FunFam" id="3.40.1190.20:FF:000011">
    <property type="entry name" value="2-dehydro-3-deoxygluconokinase, putative"/>
    <property type="match status" value="1"/>
</dbReference>
<evidence type="ECO:0000256" key="9">
    <source>
        <dbReference type="ARBA" id="ARBA00050729"/>
    </source>
</evidence>
<dbReference type="InterPro" id="IPR011611">
    <property type="entry name" value="PfkB_dom"/>
</dbReference>
<evidence type="ECO:0000256" key="6">
    <source>
        <dbReference type="ARBA" id="ARBA00023277"/>
    </source>
</evidence>
<dbReference type="STRING" id="336831.WG68_00810"/>
<keyword evidence="2" id="KW-0808">Transferase</keyword>